<evidence type="ECO:0000256" key="6">
    <source>
        <dbReference type="ARBA" id="ARBA00023033"/>
    </source>
</evidence>
<dbReference type="GO" id="GO:0016705">
    <property type="term" value="F:oxidoreductase activity, acting on paired donors, with incorporation or reduction of molecular oxygen"/>
    <property type="evidence" value="ECO:0007669"/>
    <property type="project" value="InterPro"/>
</dbReference>
<sequence>MSKTPPGPKGEPLFGSSRTYANDPFRFISALETAYGDVARFDMGPMDTLMLCDPTAIERVLVSEADRFRKPDFQGDALGDLLGEGLLLSEGETWERQRRLGNPAFSMGRLAGMADRITDHAEDRIAGWETSHVVDVEQEMTRVTLDVILDLMMGVELSEQRVRTIEEQLVPLGQRFEPDPIRFAAPDWMPMPDDAEFDSAVETLDEVLDDIVAVREADVGTDADGPMDFLSVLIRARDDGEQTAEQLRDEMMTMLLAGHDTTALTLTYTWFLLSEHPEAERKVHQELDEVVGDERPGMEHVRELDYLERVIQEAMRLYPPVYTIFREPTEDVELSGYSVEAGTTLMLPQWGVHRSERFYDDPEAFDPDRWRPERAEERPRFAYFPFGGGPRHCIGKHLAMLEAQLITATTAKRYRLDFEGETPLELMPSLTAHPRQEMSMRVERRD</sequence>
<evidence type="ECO:0000313" key="8">
    <source>
        <dbReference type="EMBL" id="MBX0294486.1"/>
    </source>
</evidence>
<dbReference type="PRINTS" id="PR00463">
    <property type="entry name" value="EP450I"/>
</dbReference>
<dbReference type="Proteomes" id="UP001430455">
    <property type="component" value="Unassembled WGS sequence"/>
</dbReference>
<dbReference type="GO" id="GO:0005506">
    <property type="term" value="F:iron ion binding"/>
    <property type="evidence" value="ECO:0007669"/>
    <property type="project" value="InterPro"/>
</dbReference>
<evidence type="ECO:0000256" key="2">
    <source>
        <dbReference type="ARBA" id="ARBA00022617"/>
    </source>
</evidence>
<dbReference type="Gene3D" id="1.10.630.10">
    <property type="entry name" value="Cytochrome P450"/>
    <property type="match status" value="1"/>
</dbReference>
<dbReference type="InterPro" id="IPR050196">
    <property type="entry name" value="Cytochrome_P450_Monoox"/>
</dbReference>
<dbReference type="PANTHER" id="PTHR24291:SF50">
    <property type="entry name" value="BIFUNCTIONAL ALBAFLAVENONE MONOOXYGENASE_TERPENE SYNTHASE"/>
    <property type="match status" value="1"/>
</dbReference>
<keyword evidence="3 7" id="KW-0479">Metal-binding</keyword>
<proteinExistence type="inferred from homology"/>
<name>A0AAW4P8V9_9EURY</name>
<keyword evidence="6 7" id="KW-0503">Monooxygenase</keyword>
<organism evidence="8 9">
    <name type="scientific">Haloarcula nitratireducens</name>
    <dbReference type="NCBI Taxonomy" id="2487749"/>
    <lineage>
        <taxon>Archaea</taxon>
        <taxon>Methanobacteriati</taxon>
        <taxon>Methanobacteriota</taxon>
        <taxon>Stenosarchaea group</taxon>
        <taxon>Halobacteria</taxon>
        <taxon>Halobacteriales</taxon>
        <taxon>Haloarculaceae</taxon>
        <taxon>Haloarcula</taxon>
    </lineage>
</organism>
<dbReference type="InterPro" id="IPR002401">
    <property type="entry name" value="Cyt_P450_E_grp-I"/>
</dbReference>
<dbReference type="PANTHER" id="PTHR24291">
    <property type="entry name" value="CYTOCHROME P450 FAMILY 4"/>
    <property type="match status" value="1"/>
</dbReference>
<evidence type="ECO:0000256" key="7">
    <source>
        <dbReference type="RuleBase" id="RU000461"/>
    </source>
</evidence>
<protein>
    <submittedName>
        <fullName evidence="8">Cytochrome P450</fullName>
    </submittedName>
</protein>
<dbReference type="PROSITE" id="PS00086">
    <property type="entry name" value="CYTOCHROME_P450"/>
    <property type="match status" value="1"/>
</dbReference>
<evidence type="ECO:0000256" key="1">
    <source>
        <dbReference type="ARBA" id="ARBA00010617"/>
    </source>
</evidence>
<dbReference type="RefSeq" id="WP_220579130.1">
    <property type="nucleotide sequence ID" value="NZ_RKLT01000001.1"/>
</dbReference>
<evidence type="ECO:0000256" key="4">
    <source>
        <dbReference type="ARBA" id="ARBA00023002"/>
    </source>
</evidence>
<evidence type="ECO:0000313" key="9">
    <source>
        <dbReference type="Proteomes" id="UP001430455"/>
    </source>
</evidence>
<dbReference type="PRINTS" id="PR00385">
    <property type="entry name" value="P450"/>
</dbReference>
<dbReference type="GO" id="GO:0004497">
    <property type="term" value="F:monooxygenase activity"/>
    <property type="evidence" value="ECO:0007669"/>
    <property type="project" value="UniProtKB-KW"/>
</dbReference>
<reference evidence="8 9" key="1">
    <citation type="submission" date="2021-06" db="EMBL/GenBank/DDBJ databases">
        <title>Halomicroarcula sp. a new haloarchaeum isolated from saline soil.</title>
        <authorList>
            <person name="Duran-Viseras A."/>
            <person name="Sanchez-Porro C."/>
            <person name="Ventosa A."/>
        </authorList>
    </citation>
    <scope>NUCLEOTIDE SEQUENCE [LARGE SCALE GENOMIC DNA]</scope>
    <source>
        <strain evidence="8 9">F27</strain>
    </source>
</reference>
<dbReference type="SUPFAM" id="SSF48264">
    <property type="entry name" value="Cytochrome P450"/>
    <property type="match status" value="1"/>
</dbReference>
<dbReference type="InterPro" id="IPR036396">
    <property type="entry name" value="Cyt_P450_sf"/>
</dbReference>
<dbReference type="EMBL" id="RKLT01000001">
    <property type="protein sequence ID" value="MBX0294486.1"/>
    <property type="molecule type" value="Genomic_DNA"/>
</dbReference>
<dbReference type="GO" id="GO:0020037">
    <property type="term" value="F:heme binding"/>
    <property type="evidence" value="ECO:0007669"/>
    <property type="project" value="InterPro"/>
</dbReference>
<dbReference type="InterPro" id="IPR017972">
    <property type="entry name" value="Cyt_P450_CS"/>
</dbReference>
<keyword evidence="9" id="KW-1185">Reference proteome</keyword>
<dbReference type="Pfam" id="PF00067">
    <property type="entry name" value="p450"/>
    <property type="match status" value="1"/>
</dbReference>
<accession>A0AAW4P8V9</accession>
<gene>
    <name evidence="8" type="ORF">EGH23_06260</name>
</gene>
<comment type="similarity">
    <text evidence="1 7">Belongs to the cytochrome P450 family.</text>
</comment>
<keyword evidence="2 7" id="KW-0349">Heme</keyword>
<evidence type="ECO:0000256" key="5">
    <source>
        <dbReference type="ARBA" id="ARBA00023004"/>
    </source>
</evidence>
<dbReference type="AlphaFoldDB" id="A0AAW4P8V9"/>
<dbReference type="InterPro" id="IPR001128">
    <property type="entry name" value="Cyt_P450"/>
</dbReference>
<comment type="caution">
    <text evidence="8">The sequence shown here is derived from an EMBL/GenBank/DDBJ whole genome shotgun (WGS) entry which is preliminary data.</text>
</comment>
<keyword evidence="4 7" id="KW-0560">Oxidoreductase</keyword>
<evidence type="ECO:0000256" key="3">
    <source>
        <dbReference type="ARBA" id="ARBA00022723"/>
    </source>
</evidence>
<keyword evidence="5 7" id="KW-0408">Iron</keyword>